<keyword evidence="2" id="KW-0238">DNA-binding</keyword>
<evidence type="ECO:0000313" key="6">
    <source>
        <dbReference type="EMBL" id="ACV07803.1"/>
    </source>
</evidence>
<dbReference type="Pfam" id="PF13377">
    <property type="entry name" value="Peripla_BP_3"/>
    <property type="match status" value="1"/>
</dbReference>
<dbReference type="HOGENOM" id="CLU_037628_6_1_11"/>
<keyword evidence="1" id="KW-0805">Transcription regulation</keyword>
<dbReference type="KEGG" id="jde:Jden_0128"/>
<name>C7R5C5_JONDD</name>
<dbReference type="SUPFAM" id="SSF47413">
    <property type="entry name" value="lambda repressor-like DNA-binding domains"/>
    <property type="match status" value="1"/>
</dbReference>
<dbReference type="PANTHER" id="PTHR30146">
    <property type="entry name" value="LACI-RELATED TRANSCRIPTIONAL REPRESSOR"/>
    <property type="match status" value="1"/>
</dbReference>
<proteinExistence type="predicted"/>
<gene>
    <name evidence="6" type="ordered locus">Jden_0128</name>
</gene>
<feature type="compositionally biased region" description="Polar residues" evidence="4">
    <location>
        <begin position="327"/>
        <end position="340"/>
    </location>
</feature>
<dbReference type="Pfam" id="PF00356">
    <property type="entry name" value="LacI"/>
    <property type="match status" value="1"/>
</dbReference>
<reference evidence="6 7" key="1">
    <citation type="journal article" date="2009" name="Stand. Genomic Sci.">
        <title>Complete genome sequence of Jonesia denitrificans type strain (Prevot 55134).</title>
        <authorList>
            <person name="Pukall R."/>
            <person name="Gehrich-Schroter G."/>
            <person name="Lapidus A."/>
            <person name="Nolan M."/>
            <person name="Glavina Del Rio T."/>
            <person name="Lucas S."/>
            <person name="Chen F."/>
            <person name="Tice H."/>
            <person name="Pitluck S."/>
            <person name="Cheng J.F."/>
            <person name="Copeland A."/>
            <person name="Saunders E."/>
            <person name="Brettin T."/>
            <person name="Detter J.C."/>
            <person name="Bruce D."/>
            <person name="Goodwin L."/>
            <person name="Pati A."/>
            <person name="Ivanova N."/>
            <person name="Mavromatis K."/>
            <person name="Ovchinnikova G."/>
            <person name="Chen A."/>
            <person name="Palaniappan K."/>
            <person name="Land M."/>
            <person name="Hauser L."/>
            <person name="Chang Y.J."/>
            <person name="Jeffries C.D."/>
            <person name="Chain P."/>
            <person name="Goker M."/>
            <person name="Bristow J."/>
            <person name="Eisen J.A."/>
            <person name="Markowitz V."/>
            <person name="Hugenholtz P."/>
            <person name="Kyrpides N.C."/>
            <person name="Klenk H.P."/>
            <person name="Han C."/>
        </authorList>
    </citation>
    <scope>NUCLEOTIDE SEQUENCE [LARGE SCALE GENOMIC DNA]</scope>
    <source>
        <strain evidence="7">ATCC 14870 / DSM 20603 / BCRC 15368 / CIP 55.134 / JCM 11481 / NBRC 15587 / NCTC 10816 / Prevot 55134</strain>
    </source>
</reference>
<dbReference type="eggNOG" id="COG1609">
    <property type="taxonomic scope" value="Bacteria"/>
</dbReference>
<dbReference type="SUPFAM" id="SSF53822">
    <property type="entry name" value="Periplasmic binding protein-like I"/>
    <property type="match status" value="1"/>
</dbReference>
<dbReference type="PROSITE" id="PS50932">
    <property type="entry name" value="HTH_LACI_2"/>
    <property type="match status" value="1"/>
</dbReference>
<protein>
    <submittedName>
        <fullName evidence="6">Transcriptional regulator, LacI family</fullName>
    </submittedName>
</protein>
<dbReference type="RefSeq" id="WP_012805908.1">
    <property type="nucleotide sequence ID" value="NC_013174.1"/>
</dbReference>
<dbReference type="InterPro" id="IPR010982">
    <property type="entry name" value="Lambda_DNA-bd_dom_sf"/>
</dbReference>
<dbReference type="Gene3D" id="1.10.260.40">
    <property type="entry name" value="lambda repressor-like DNA-binding domains"/>
    <property type="match status" value="1"/>
</dbReference>
<evidence type="ECO:0000256" key="3">
    <source>
        <dbReference type="ARBA" id="ARBA00023163"/>
    </source>
</evidence>
<dbReference type="EMBL" id="CP001706">
    <property type="protein sequence ID" value="ACV07803.1"/>
    <property type="molecule type" value="Genomic_DNA"/>
</dbReference>
<dbReference type="CDD" id="cd01392">
    <property type="entry name" value="HTH_LacI"/>
    <property type="match status" value="1"/>
</dbReference>
<evidence type="ECO:0000313" key="7">
    <source>
        <dbReference type="Proteomes" id="UP000000628"/>
    </source>
</evidence>
<evidence type="ECO:0000259" key="5">
    <source>
        <dbReference type="PROSITE" id="PS50932"/>
    </source>
</evidence>
<accession>C7R5C5</accession>
<dbReference type="InterPro" id="IPR028082">
    <property type="entry name" value="Peripla_BP_I"/>
</dbReference>
<organism evidence="6 7">
    <name type="scientific">Jonesia denitrificans (strain ATCC 14870 / DSM 20603 / BCRC 15368 / CIP 55.134 / JCM 11481 / NBRC 15587 / NCTC 10816 / Prevot 55134)</name>
    <name type="common">Listeria denitrificans</name>
    <dbReference type="NCBI Taxonomy" id="471856"/>
    <lineage>
        <taxon>Bacteria</taxon>
        <taxon>Bacillati</taxon>
        <taxon>Actinomycetota</taxon>
        <taxon>Actinomycetes</taxon>
        <taxon>Micrococcales</taxon>
        <taxon>Jonesiaceae</taxon>
        <taxon>Jonesia</taxon>
    </lineage>
</organism>
<dbReference type="PANTHER" id="PTHR30146:SF109">
    <property type="entry name" value="HTH-TYPE TRANSCRIPTIONAL REGULATOR GALS"/>
    <property type="match status" value="1"/>
</dbReference>
<dbReference type="InterPro" id="IPR000843">
    <property type="entry name" value="HTH_LacI"/>
</dbReference>
<evidence type="ECO:0000256" key="4">
    <source>
        <dbReference type="SAM" id="MobiDB-lite"/>
    </source>
</evidence>
<evidence type="ECO:0000256" key="1">
    <source>
        <dbReference type="ARBA" id="ARBA00023015"/>
    </source>
</evidence>
<evidence type="ECO:0000256" key="2">
    <source>
        <dbReference type="ARBA" id="ARBA00023125"/>
    </source>
</evidence>
<dbReference type="STRING" id="471856.Jden_0128"/>
<dbReference type="Gene3D" id="3.40.50.2300">
    <property type="match status" value="2"/>
</dbReference>
<dbReference type="AlphaFoldDB" id="C7R5C5"/>
<dbReference type="SMART" id="SM00354">
    <property type="entry name" value="HTH_LACI"/>
    <property type="match status" value="1"/>
</dbReference>
<feature type="domain" description="HTH lacI-type" evidence="5">
    <location>
        <begin position="6"/>
        <end position="60"/>
    </location>
</feature>
<dbReference type="GO" id="GO:0003700">
    <property type="term" value="F:DNA-binding transcription factor activity"/>
    <property type="evidence" value="ECO:0007669"/>
    <property type="project" value="TreeGrafter"/>
</dbReference>
<dbReference type="Proteomes" id="UP000000628">
    <property type="component" value="Chromosome"/>
</dbReference>
<dbReference type="GO" id="GO:0000976">
    <property type="term" value="F:transcription cis-regulatory region binding"/>
    <property type="evidence" value="ECO:0007669"/>
    <property type="project" value="TreeGrafter"/>
</dbReference>
<dbReference type="CDD" id="cd06267">
    <property type="entry name" value="PBP1_LacI_sugar_binding-like"/>
    <property type="match status" value="1"/>
</dbReference>
<dbReference type="InterPro" id="IPR046335">
    <property type="entry name" value="LacI/GalR-like_sensor"/>
</dbReference>
<feature type="region of interest" description="Disordered" evidence="4">
    <location>
        <begin position="321"/>
        <end position="340"/>
    </location>
</feature>
<sequence>MTRRKPTIIDVAEHAGVSKSLVSLALRGSTGVKTETRQHILTVAQALGYRSNTWARNLAQGRSGMIGVLLNDIASAYHTDIAQGIDAAASTVGLTAILSHGHRDEETLTARLDHMQDLGADGIIVVSAALNPDHLAAAATRTPIVVVGRPATVPDTVGSVWNNDELGARLAVEHLAGLGHTRIAHLSGSPRPASRARLASFHTTMTELALAEPHQVFHGAHALIHAMTDVATARTAPTAVFASNDRRAAKLHAAALDAGLRIPDDLAIVGYDNTELATLLRPQLTSVDQPRRDMGQRALHTLVDMMGGQPPRRDVVEPRLIARGSTLPGTNTPPATRTTP</sequence>
<keyword evidence="7" id="KW-1185">Reference proteome</keyword>
<keyword evidence="3" id="KW-0804">Transcription</keyword>